<feature type="signal peptide" evidence="1">
    <location>
        <begin position="1"/>
        <end position="20"/>
    </location>
</feature>
<evidence type="ECO:0000313" key="2">
    <source>
        <dbReference type="EMBL" id="SMS09789.1"/>
    </source>
</evidence>
<organism evidence="2 3">
    <name type="scientific">Pseudomonas viridiflava</name>
    <name type="common">Phytomonas viridiflava</name>
    <dbReference type="NCBI Taxonomy" id="33069"/>
    <lineage>
        <taxon>Bacteria</taxon>
        <taxon>Pseudomonadati</taxon>
        <taxon>Pseudomonadota</taxon>
        <taxon>Gammaproteobacteria</taxon>
        <taxon>Pseudomonadales</taxon>
        <taxon>Pseudomonadaceae</taxon>
        <taxon>Pseudomonas</taxon>
    </lineage>
</organism>
<proteinExistence type="predicted"/>
<protein>
    <submittedName>
        <fullName evidence="2">Hypothetical secreted protein</fullName>
    </submittedName>
</protein>
<gene>
    <name evidence="2" type="ORF">CFBP1590__2203</name>
</gene>
<accession>A0A1Y6JJ39</accession>
<keyword evidence="1" id="KW-0732">Signal</keyword>
<dbReference type="RefSeq" id="WP_088234996.1">
    <property type="nucleotide sequence ID" value="NZ_CP077721.1"/>
</dbReference>
<feature type="chain" id="PRO_5012599516" evidence="1">
    <location>
        <begin position="21"/>
        <end position="184"/>
    </location>
</feature>
<sequence length="184" mass="20190">MTTPLKLMTLVTVLTCSACARTPNIPTASLTFAGFSQPGDSVLYVKLESDQNLSEVFNIYEQQNQNTPKFVCALDHDKNFDVNHTIKARGIGLLEADTKPGKSGTFYFRSSLSFNTTEEKEVPVPMPITSGAALENLLAGQESIPCQVSVTAYGFKAYYTDTVYIPTANLVTHLKEMNHAAEQR</sequence>
<dbReference type="KEGG" id="pvd:CFBP1590__2203"/>
<evidence type="ECO:0000256" key="1">
    <source>
        <dbReference type="SAM" id="SignalP"/>
    </source>
</evidence>
<name>A0A1Y6JJ39_PSEVI</name>
<dbReference type="EMBL" id="LT855380">
    <property type="protein sequence ID" value="SMS09789.1"/>
    <property type="molecule type" value="Genomic_DNA"/>
</dbReference>
<evidence type="ECO:0000313" key="3">
    <source>
        <dbReference type="Proteomes" id="UP000196842"/>
    </source>
</evidence>
<dbReference type="AlphaFoldDB" id="A0A1Y6JJ39"/>
<reference evidence="2 3" key="1">
    <citation type="submission" date="2017-05" db="EMBL/GenBank/DDBJ databases">
        <authorList>
            <person name="Song R."/>
            <person name="Chenine A.L."/>
            <person name="Ruprecht R.M."/>
        </authorList>
    </citation>
    <scope>NUCLEOTIDE SEQUENCE [LARGE SCALE GENOMIC DNA]</scope>
    <source>
        <strain evidence="2 3">CFBP 1590</strain>
    </source>
</reference>
<dbReference type="Proteomes" id="UP000196842">
    <property type="component" value="Chromosome I"/>
</dbReference>
<dbReference type="GeneID" id="47763869"/>